<name>A0A8J2K9Z1_9HEXA</name>
<comment type="caution">
    <text evidence="3">The sequence shown here is derived from an EMBL/GenBank/DDBJ whole genome shotgun (WGS) entry which is preliminary data.</text>
</comment>
<evidence type="ECO:0000313" key="4">
    <source>
        <dbReference type="Proteomes" id="UP000708208"/>
    </source>
</evidence>
<dbReference type="EMBL" id="CAJVCH010226163">
    <property type="protein sequence ID" value="CAG7732172.1"/>
    <property type="molecule type" value="Genomic_DNA"/>
</dbReference>
<evidence type="ECO:0000256" key="2">
    <source>
        <dbReference type="SAM" id="Phobius"/>
    </source>
</evidence>
<feature type="compositionally biased region" description="Basic residues" evidence="1">
    <location>
        <begin position="95"/>
        <end position="104"/>
    </location>
</feature>
<accession>A0A8J2K9Z1</accession>
<evidence type="ECO:0000313" key="3">
    <source>
        <dbReference type="EMBL" id="CAG7732172.1"/>
    </source>
</evidence>
<dbReference type="Proteomes" id="UP000708208">
    <property type="component" value="Unassembled WGS sequence"/>
</dbReference>
<keyword evidence="2" id="KW-0812">Transmembrane</keyword>
<gene>
    <name evidence="3" type="ORF">AFUS01_LOCUS20706</name>
</gene>
<keyword evidence="2" id="KW-0472">Membrane</keyword>
<feature type="region of interest" description="Disordered" evidence="1">
    <location>
        <begin position="133"/>
        <end position="153"/>
    </location>
</feature>
<feature type="transmembrane region" description="Helical" evidence="2">
    <location>
        <begin position="16"/>
        <end position="37"/>
    </location>
</feature>
<feature type="region of interest" description="Disordered" evidence="1">
    <location>
        <begin position="83"/>
        <end position="105"/>
    </location>
</feature>
<keyword evidence="2" id="KW-1133">Transmembrane helix</keyword>
<dbReference type="AlphaFoldDB" id="A0A8J2K9Z1"/>
<protein>
    <submittedName>
        <fullName evidence="3">Uncharacterized protein</fullName>
    </submittedName>
</protein>
<reference evidence="3" key="1">
    <citation type="submission" date="2021-06" db="EMBL/GenBank/DDBJ databases">
        <authorList>
            <person name="Hodson N. C."/>
            <person name="Mongue J. A."/>
            <person name="Jaron S. K."/>
        </authorList>
    </citation>
    <scope>NUCLEOTIDE SEQUENCE</scope>
</reference>
<feature type="non-terminal residue" evidence="3">
    <location>
        <position position="1"/>
    </location>
</feature>
<sequence length="166" mass="18487">MGANSGGDDNMSPENMWVVFACVAMSMFAYAFLKPMCAECCTLKKKKKTEVLPEAPAAEPQFRTIKIHPERAKFRLFPPGEAFYLGGPKRPTEPKKKKKKKKKLNEKWKACVQNIVINNAIRDLTLSAQNKLTPDSQAESSDHSNIKDPNVFSGQTTTANAILKLN</sequence>
<organism evidence="3 4">
    <name type="scientific">Allacma fusca</name>
    <dbReference type="NCBI Taxonomy" id="39272"/>
    <lineage>
        <taxon>Eukaryota</taxon>
        <taxon>Metazoa</taxon>
        <taxon>Ecdysozoa</taxon>
        <taxon>Arthropoda</taxon>
        <taxon>Hexapoda</taxon>
        <taxon>Collembola</taxon>
        <taxon>Symphypleona</taxon>
        <taxon>Sminthuridae</taxon>
        <taxon>Allacma</taxon>
    </lineage>
</organism>
<proteinExistence type="predicted"/>
<keyword evidence="4" id="KW-1185">Reference proteome</keyword>
<evidence type="ECO:0000256" key="1">
    <source>
        <dbReference type="SAM" id="MobiDB-lite"/>
    </source>
</evidence>